<evidence type="ECO:0000256" key="1">
    <source>
        <dbReference type="SAM" id="MobiDB-lite"/>
    </source>
</evidence>
<proteinExistence type="predicted"/>
<reference evidence="2 3" key="1">
    <citation type="submission" date="2018-05" db="EMBL/GenBank/DDBJ databases">
        <title>Streptomyces venezuelae.</title>
        <authorList>
            <person name="Kim W."/>
            <person name="Lee N."/>
            <person name="Cho B.-K."/>
        </authorList>
    </citation>
    <scope>NUCLEOTIDE SEQUENCE [LARGE SCALE GENOMIC DNA]</scope>
    <source>
        <strain evidence="2 3">ATCC 15068</strain>
    </source>
</reference>
<dbReference type="EMBL" id="CP029194">
    <property type="protein sequence ID" value="QES24066.1"/>
    <property type="molecule type" value="Genomic_DNA"/>
</dbReference>
<feature type="region of interest" description="Disordered" evidence="1">
    <location>
        <begin position="42"/>
        <end position="84"/>
    </location>
</feature>
<accession>A0A5P2B1A2</accession>
<organism evidence="2 3">
    <name type="scientific">Streptomyces venezuelae</name>
    <dbReference type="NCBI Taxonomy" id="54571"/>
    <lineage>
        <taxon>Bacteria</taxon>
        <taxon>Bacillati</taxon>
        <taxon>Actinomycetota</taxon>
        <taxon>Actinomycetes</taxon>
        <taxon>Kitasatosporales</taxon>
        <taxon>Streptomycetaceae</taxon>
        <taxon>Streptomyces</taxon>
    </lineage>
</organism>
<sequence length="84" mass="8566">MTGSPTVLLDGVDPSAQPAAVGDCCESEGFDVVGQDAVITSLDPVTETPPPAPGRRRVPRSGRIVGPQDAEKLATQTFGPLPAP</sequence>
<gene>
    <name evidence="2" type="ORF">DEJ46_37260</name>
</gene>
<dbReference type="RefSeq" id="WP_150273475.1">
    <property type="nucleotide sequence ID" value="NZ_CP029194.1"/>
</dbReference>
<protein>
    <submittedName>
        <fullName evidence="2">Uncharacterized protein</fullName>
    </submittedName>
</protein>
<evidence type="ECO:0000313" key="3">
    <source>
        <dbReference type="Proteomes" id="UP000324106"/>
    </source>
</evidence>
<dbReference type="Proteomes" id="UP000324106">
    <property type="component" value="Chromosome"/>
</dbReference>
<feature type="region of interest" description="Disordered" evidence="1">
    <location>
        <begin position="1"/>
        <end position="20"/>
    </location>
</feature>
<name>A0A5P2B1A2_STRVZ</name>
<evidence type="ECO:0000313" key="2">
    <source>
        <dbReference type="EMBL" id="QES24066.1"/>
    </source>
</evidence>
<dbReference type="AlphaFoldDB" id="A0A5P2B1A2"/>